<feature type="transmembrane region" description="Helical" evidence="1">
    <location>
        <begin position="21"/>
        <end position="40"/>
    </location>
</feature>
<evidence type="ECO:0008006" key="4">
    <source>
        <dbReference type="Google" id="ProtNLM"/>
    </source>
</evidence>
<evidence type="ECO:0000256" key="1">
    <source>
        <dbReference type="SAM" id="Phobius"/>
    </source>
</evidence>
<dbReference type="RefSeq" id="WP_105051872.1">
    <property type="nucleotide sequence ID" value="NZ_BMYG01000003.1"/>
</dbReference>
<dbReference type="InterPro" id="IPR052534">
    <property type="entry name" value="Extracell_DNA_Util/SecSys_Comp"/>
</dbReference>
<comment type="caution">
    <text evidence="2">The sequence shown here is derived from an EMBL/GenBank/DDBJ whole genome shotgun (WGS) entry which is preliminary data.</text>
</comment>
<keyword evidence="1" id="KW-0812">Transmembrane</keyword>
<proteinExistence type="predicted"/>
<dbReference type="Pfam" id="PF05137">
    <property type="entry name" value="PilN"/>
    <property type="match status" value="1"/>
</dbReference>
<dbReference type="Proteomes" id="UP000239007">
    <property type="component" value="Unassembled WGS sequence"/>
</dbReference>
<name>A0A2S7UVV1_9GAMM</name>
<accession>A0A2S7UVV1</accession>
<dbReference type="OrthoDB" id="5296173at2"/>
<protein>
    <recommendedName>
        <fullName evidence="4">Fimbrial assembly protein</fullName>
    </recommendedName>
</protein>
<keyword evidence="3" id="KW-1185">Reference proteome</keyword>
<reference evidence="2 3" key="1">
    <citation type="submission" date="2016-12" db="EMBL/GenBank/DDBJ databases">
        <title>Diversity of luminous bacteria.</title>
        <authorList>
            <person name="Yoshizawa S."/>
            <person name="Kogure K."/>
        </authorList>
    </citation>
    <scope>NUCLEOTIDE SEQUENCE [LARGE SCALE GENOMIC DNA]</scope>
    <source>
        <strain evidence="2 3">SA4-48</strain>
    </source>
</reference>
<evidence type="ECO:0000313" key="3">
    <source>
        <dbReference type="Proteomes" id="UP000239007"/>
    </source>
</evidence>
<dbReference type="InterPro" id="IPR007813">
    <property type="entry name" value="PilN"/>
</dbReference>
<keyword evidence="1" id="KW-1133">Transmembrane helix</keyword>
<keyword evidence="1" id="KW-0472">Membrane</keyword>
<dbReference type="EMBL" id="MSCH01000003">
    <property type="protein sequence ID" value="PQJ53391.1"/>
    <property type="molecule type" value="Genomic_DNA"/>
</dbReference>
<dbReference type="PANTHER" id="PTHR40278">
    <property type="entry name" value="DNA UTILIZATION PROTEIN HOFN"/>
    <property type="match status" value="1"/>
</dbReference>
<gene>
    <name evidence="2" type="ORF">BTO11_06700</name>
</gene>
<evidence type="ECO:0000313" key="2">
    <source>
        <dbReference type="EMBL" id="PQJ53391.1"/>
    </source>
</evidence>
<dbReference type="AlphaFoldDB" id="A0A2S7UVV1"/>
<dbReference type="PANTHER" id="PTHR40278:SF1">
    <property type="entry name" value="DNA UTILIZATION PROTEIN HOFN"/>
    <property type="match status" value="1"/>
</dbReference>
<sequence>MININLIRWRSSQRQHHFAQFVVNVCAAILLALCLVWSLYTWSQTEVMKQTAILQHDILSLNKTRVPATKERISIASLGIYQQQYMQIKKILLSHYQASELLAALDELLPQQIVLTELHLKDDQLWLKGISHSNNSLTDFLDELGQFGLFKRPKISFSLQKNPPSLQSDLNSKHVSFDDEISKYFEIYVLLNNKLEV</sequence>
<organism evidence="2 3">
    <name type="scientific">Psychrosphaera saromensis</name>
    <dbReference type="NCBI Taxonomy" id="716813"/>
    <lineage>
        <taxon>Bacteria</taxon>
        <taxon>Pseudomonadati</taxon>
        <taxon>Pseudomonadota</taxon>
        <taxon>Gammaproteobacteria</taxon>
        <taxon>Alteromonadales</taxon>
        <taxon>Pseudoalteromonadaceae</taxon>
        <taxon>Psychrosphaera</taxon>
    </lineage>
</organism>